<dbReference type="PROSITE" id="PS50109">
    <property type="entry name" value="HIS_KIN"/>
    <property type="match status" value="1"/>
</dbReference>
<name>A0ABQ9YJM6_9EUKA</name>
<dbReference type="InterPro" id="IPR036890">
    <property type="entry name" value="HATPase_C_sf"/>
</dbReference>
<comment type="caution">
    <text evidence="2">The sequence shown here is derived from an EMBL/GenBank/DDBJ whole genome shotgun (WGS) entry which is preliminary data.</text>
</comment>
<protein>
    <submittedName>
        <fullName evidence="2">Sensor histidine kinase</fullName>
    </submittedName>
</protein>
<keyword evidence="2" id="KW-0418">Kinase</keyword>
<dbReference type="SUPFAM" id="SSF55874">
    <property type="entry name" value="ATPase domain of HSP90 chaperone/DNA topoisomerase II/histidine kinase"/>
    <property type="match status" value="1"/>
</dbReference>
<evidence type="ECO:0000313" key="2">
    <source>
        <dbReference type="EMBL" id="KAK2963961.1"/>
    </source>
</evidence>
<dbReference type="EMBL" id="JARBJD010000004">
    <property type="protein sequence ID" value="KAK2963961.1"/>
    <property type="molecule type" value="Genomic_DNA"/>
</dbReference>
<keyword evidence="2" id="KW-0808">Transferase</keyword>
<feature type="domain" description="Histidine kinase" evidence="1">
    <location>
        <begin position="232"/>
        <end position="339"/>
    </location>
</feature>
<evidence type="ECO:0000259" key="1">
    <source>
        <dbReference type="PROSITE" id="PS50109"/>
    </source>
</evidence>
<proteinExistence type="predicted"/>
<dbReference type="InterPro" id="IPR003594">
    <property type="entry name" value="HATPase_dom"/>
</dbReference>
<evidence type="ECO:0000313" key="3">
    <source>
        <dbReference type="Proteomes" id="UP001281761"/>
    </source>
</evidence>
<dbReference type="InterPro" id="IPR005467">
    <property type="entry name" value="His_kinase_dom"/>
</dbReference>
<dbReference type="InterPro" id="IPR004358">
    <property type="entry name" value="Sig_transdc_His_kin-like_C"/>
</dbReference>
<dbReference type="SMART" id="SM00387">
    <property type="entry name" value="HATPase_c"/>
    <property type="match status" value="1"/>
</dbReference>
<reference evidence="2 3" key="1">
    <citation type="journal article" date="2022" name="bioRxiv">
        <title>Genomics of Preaxostyla Flagellates Illuminates Evolutionary Transitions and the Path Towards Mitochondrial Loss.</title>
        <authorList>
            <person name="Novak L.V.F."/>
            <person name="Treitli S.C."/>
            <person name="Pyrih J."/>
            <person name="Halakuc P."/>
            <person name="Pipaliya S.V."/>
            <person name="Vacek V."/>
            <person name="Brzon O."/>
            <person name="Soukal P."/>
            <person name="Eme L."/>
            <person name="Dacks J.B."/>
            <person name="Karnkowska A."/>
            <person name="Elias M."/>
            <person name="Hampl V."/>
        </authorList>
    </citation>
    <scope>NUCLEOTIDE SEQUENCE [LARGE SCALE GENOMIC DNA]</scope>
    <source>
        <strain evidence="2">NAU3</strain>
        <tissue evidence="2">Gut</tissue>
    </source>
</reference>
<gene>
    <name evidence="2" type="ORF">BLNAU_1038</name>
</gene>
<dbReference type="Proteomes" id="UP001281761">
    <property type="component" value="Unassembled WGS sequence"/>
</dbReference>
<dbReference type="PRINTS" id="PR00344">
    <property type="entry name" value="BCTRLSENSOR"/>
</dbReference>
<dbReference type="Pfam" id="PF02518">
    <property type="entry name" value="HATPase_c"/>
    <property type="match status" value="1"/>
</dbReference>
<organism evidence="2 3">
    <name type="scientific">Blattamonas nauphoetae</name>
    <dbReference type="NCBI Taxonomy" id="2049346"/>
    <lineage>
        <taxon>Eukaryota</taxon>
        <taxon>Metamonada</taxon>
        <taxon>Preaxostyla</taxon>
        <taxon>Oxymonadida</taxon>
        <taxon>Blattamonas</taxon>
    </lineage>
</organism>
<sequence>MAIADDRIVLDGPYGTGNEKEMEVWHINVELNLSEEQRTSVVFHSFQNVLTSLVEGIRSCVMSLDNPSINIFTNTLAVGGQIKSSLNSLEDLIPLLLKLPELVPVIVGEIVDAKKTCDELRLTDPDDDLLKMKMDLFSQDLTWIENDLIPIILTRVGEMVKRLPLPANTWIVYKTDTILQNMKNVMLAVAHGSRHATGLVFSEAERTKQGMHVLHLNIKGHLPGAIEFPPIFQDIMRDILMNARKYCPPGGSIWGDMINDGQFFTIKVRDNGPGMLPEEVGDAVKFGFRGTNTKERRTLGGGYGLTKAYFFTKQFGGDFTIKSKLGVGAVFQCRIPVPASFRVILPPEDEGCRAVLDEKQRDVTKFEDSSILAMPKDTYLRFTQSQTA</sequence>
<dbReference type="GO" id="GO:0016301">
    <property type="term" value="F:kinase activity"/>
    <property type="evidence" value="ECO:0007669"/>
    <property type="project" value="UniProtKB-KW"/>
</dbReference>
<dbReference type="Gene3D" id="3.30.565.10">
    <property type="entry name" value="Histidine kinase-like ATPase, C-terminal domain"/>
    <property type="match status" value="1"/>
</dbReference>
<accession>A0ABQ9YJM6</accession>
<keyword evidence="3" id="KW-1185">Reference proteome</keyword>